<reference evidence="6 7" key="1">
    <citation type="journal article" date="2019" name="Commun. Biol.">
        <title>The bagworm genome reveals a unique fibroin gene that provides high tensile strength.</title>
        <authorList>
            <person name="Kono N."/>
            <person name="Nakamura H."/>
            <person name="Ohtoshi R."/>
            <person name="Tomita M."/>
            <person name="Numata K."/>
            <person name="Arakawa K."/>
        </authorList>
    </citation>
    <scope>NUCLEOTIDE SEQUENCE [LARGE SCALE GENOMIC DNA]</scope>
</reference>
<dbReference type="AlphaFoldDB" id="A0A4C1VUC5"/>
<evidence type="ECO:0000259" key="5">
    <source>
        <dbReference type="PROSITE" id="PS50853"/>
    </source>
</evidence>
<evidence type="ECO:0000313" key="6">
    <source>
        <dbReference type="EMBL" id="GBP41425.1"/>
    </source>
</evidence>
<sequence length="653" mass="71729">MGATNDDAALEVDDTHAGLYSCTPYNSLGSEGPSPAVRVQVLRPPRISPVPRPLYLARLGQPLTMVCGADDNNTPPAIAWTRKDGLPLPEDRYSLDGGNLTFNSVTEEDRGVYVCTAHNDAASTTAMAELMIENVPPRAPYNLTAVASTDSIHVKWVPGYLGQNVEYTIWYRPRAQSEWHTMKILSLGVTEGTLLRLKPGEEYEVRVLAQDHIGDGLFSKPIFVRTTEVETQGSELPIYAAADEDDTDELPTDVTARAIAEGVLVTWNAGAEDRRCNVRCLIPSIRYPILYQVADNALVTPLELKVSTVGSVHLLSHAFPLVCHSNMLLKNVKTRQGLGLVSFSILVLAFHISFILGSDSNPLSVPMFVSALNSDIRTTIVTDVEEGEQYVFVVWCGDGPADASASVSLQDISTRWDSTLQALGRLLEQRVAVQACLPRITCKAELTTEEWIMMEKVVNILRYFEEATKSINKSTATLSDAIPLINSLRKLLENMRGSSPREEENISQKISGKKKRLVELIININEDLYSENASDMVAPTPSTSSEMTASGGLWSVCENIIRESEDDPLSTLSSNNSLKEEVEKYLRSPNIPRDAYPLLFWHNDVPAYSRLRTVAAAAGGAALLLAILAALIYFSRDRICALKDGLTDSKCRR</sequence>
<dbReference type="SMART" id="SM00409">
    <property type="entry name" value="IG"/>
    <property type="match status" value="1"/>
</dbReference>
<dbReference type="SMART" id="SM00408">
    <property type="entry name" value="IGc2"/>
    <property type="match status" value="1"/>
</dbReference>
<proteinExistence type="predicted"/>
<dbReference type="InterPro" id="IPR036179">
    <property type="entry name" value="Ig-like_dom_sf"/>
</dbReference>
<dbReference type="SUPFAM" id="SSF48726">
    <property type="entry name" value="Immunoglobulin"/>
    <property type="match status" value="1"/>
</dbReference>
<keyword evidence="1" id="KW-0677">Repeat</keyword>
<dbReference type="PANTHER" id="PTHR44170:SF6">
    <property type="entry name" value="CONTACTIN"/>
    <property type="match status" value="1"/>
</dbReference>
<dbReference type="SMART" id="SM00060">
    <property type="entry name" value="FN3"/>
    <property type="match status" value="1"/>
</dbReference>
<dbReference type="STRING" id="151549.A0A4C1VUC5"/>
<comment type="caution">
    <text evidence="6">The sequence shown here is derived from an EMBL/GenBank/DDBJ whole genome shotgun (WGS) entry which is preliminary data.</text>
</comment>
<gene>
    <name evidence="6" type="primary">bdl</name>
    <name evidence="6" type="ORF">EVAR_36181_1</name>
</gene>
<evidence type="ECO:0000313" key="7">
    <source>
        <dbReference type="Proteomes" id="UP000299102"/>
    </source>
</evidence>
<dbReference type="InterPro" id="IPR007110">
    <property type="entry name" value="Ig-like_dom"/>
</dbReference>
<dbReference type="Pfam" id="PF00041">
    <property type="entry name" value="fn3"/>
    <property type="match status" value="1"/>
</dbReference>
<dbReference type="Proteomes" id="UP000299102">
    <property type="component" value="Unassembled WGS sequence"/>
</dbReference>
<evidence type="ECO:0000256" key="1">
    <source>
        <dbReference type="ARBA" id="ARBA00022737"/>
    </source>
</evidence>
<keyword evidence="3" id="KW-0472">Membrane</keyword>
<protein>
    <submittedName>
        <fullName evidence="6">Protein borderless</fullName>
    </submittedName>
</protein>
<dbReference type="InterPro" id="IPR003961">
    <property type="entry name" value="FN3_dom"/>
</dbReference>
<name>A0A4C1VUC5_EUMVA</name>
<keyword evidence="3" id="KW-0812">Transmembrane</keyword>
<evidence type="ECO:0000256" key="2">
    <source>
        <dbReference type="ARBA" id="ARBA00023157"/>
    </source>
</evidence>
<keyword evidence="3" id="KW-1133">Transmembrane helix</keyword>
<accession>A0A4C1VUC5</accession>
<dbReference type="Gene3D" id="2.60.40.10">
    <property type="entry name" value="Immunoglobulins"/>
    <property type="match status" value="2"/>
</dbReference>
<dbReference type="EMBL" id="BGZK01000399">
    <property type="protein sequence ID" value="GBP41425.1"/>
    <property type="molecule type" value="Genomic_DNA"/>
</dbReference>
<keyword evidence="7" id="KW-1185">Reference proteome</keyword>
<dbReference type="GO" id="GO:0098609">
    <property type="term" value="P:cell-cell adhesion"/>
    <property type="evidence" value="ECO:0007669"/>
    <property type="project" value="TreeGrafter"/>
</dbReference>
<dbReference type="Pfam" id="PF13927">
    <property type="entry name" value="Ig_3"/>
    <property type="match status" value="1"/>
</dbReference>
<dbReference type="OrthoDB" id="6234674at2759"/>
<evidence type="ECO:0000259" key="4">
    <source>
        <dbReference type="PROSITE" id="PS50835"/>
    </source>
</evidence>
<dbReference type="GO" id="GO:0016020">
    <property type="term" value="C:membrane"/>
    <property type="evidence" value="ECO:0007669"/>
    <property type="project" value="UniProtKB-SubCell"/>
</dbReference>
<evidence type="ECO:0000256" key="3">
    <source>
        <dbReference type="SAM" id="Phobius"/>
    </source>
</evidence>
<dbReference type="InterPro" id="IPR003599">
    <property type="entry name" value="Ig_sub"/>
</dbReference>
<dbReference type="InterPro" id="IPR003598">
    <property type="entry name" value="Ig_sub2"/>
</dbReference>
<dbReference type="InterPro" id="IPR012337">
    <property type="entry name" value="RNaseH-like_sf"/>
</dbReference>
<dbReference type="SUPFAM" id="SSF49265">
    <property type="entry name" value="Fibronectin type III"/>
    <property type="match status" value="1"/>
</dbReference>
<dbReference type="PANTHER" id="PTHR44170">
    <property type="entry name" value="PROTEIN SIDEKICK"/>
    <property type="match status" value="1"/>
</dbReference>
<feature type="domain" description="Ig-like" evidence="4">
    <location>
        <begin position="45"/>
        <end position="131"/>
    </location>
</feature>
<organism evidence="6 7">
    <name type="scientific">Eumeta variegata</name>
    <name type="common">Bagworm moth</name>
    <name type="synonym">Eumeta japonica</name>
    <dbReference type="NCBI Taxonomy" id="151549"/>
    <lineage>
        <taxon>Eukaryota</taxon>
        <taxon>Metazoa</taxon>
        <taxon>Ecdysozoa</taxon>
        <taxon>Arthropoda</taxon>
        <taxon>Hexapoda</taxon>
        <taxon>Insecta</taxon>
        <taxon>Pterygota</taxon>
        <taxon>Neoptera</taxon>
        <taxon>Endopterygota</taxon>
        <taxon>Lepidoptera</taxon>
        <taxon>Glossata</taxon>
        <taxon>Ditrysia</taxon>
        <taxon>Tineoidea</taxon>
        <taxon>Psychidae</taxon>
        <taxon>Oiketicinae</taxon>
        <taxon>Eumeta</taxon>
    </lineage>
</organism>
<dbReference type="InterPro" id="IPR036116">
    <property type="entry name" value="FN3_sf"/>
</dbReference>
<dbReference type="PROSITE" id="PS50835">
    <property type="entry name" value="IG_LIKE"/>
    <property type="match status" value="1"/>
</dbReference>
<dbReference type="SUPFAM" id="SSF53098">
    <property type="entry name" value="Ribonuclease H-like"/>
    <property type="match status" value="1"/>
</dbReference>
<dbReference type="PROSITE" id="PS50853">
    <property type="entry name" value="FN3"/>
    <property type="match status" value="1"/>
</dbReference>
<feature type="transmembrane region" description="Helical" evidence="3">
    <location>
        <begin position="614"/>
        <end position="634"/>
    </location>
</feature>
<dbReference type="CDD" id="cd00063">
    <property type="entry name" value="FN3"/>
    <property type="match status" value="1"/>
</dbReference>
<keyword evidence="2" id="KW-1015">Disulfide bond</keyword>
<dbReference type="InterPro" id="IPR013783">
    <property type="entry name" value="Ig-like_fold"/>
</dbReference>
<feature type="domain" description="Fibronectin type-III" evidence="5">
    <location>
        <begin position="136"/>
        <end position="229"/>
    </location>
</feature>